<sequence>MKKILTLILGLTLGATTFAQIDPVTGEGIIHIWNTNDYHDLNLNFTLFTLNPTTCSPSFQAMGPSIPLPPGELTKYAKYTDSDTAAGHPYPIDSWYDGSYLLPNQIPQSIADDQRWTYVKFELREPSNPGQFIPGMSGSVGFYQSCTGIPDYLVGSGTTSGGTNYNFEVKAYVIGGDLWVEFH</sequence>
<evidence type="ECO:0000313" key="2">
    <source>
        <dbReference type="EMBL" id="SEM94956.1"/>
    </source>
</evidence>
<dbReference type="OrthoDB" id="1257465at2"/>
<dbReference type="STRING" id="295069.SAMN05421856_109107"/>
<accession>A0A1H8CIZ9</accession>
<keyword evidence="3" id="KW-1185">Reference proteome</keyword>
<feature type="chain" id="PRO_5011708972" evidence="1">
    <location>
        <begin position="22"/>
        <end position="183"/>
    </location>
</feature>
<dbReference type="AlphaFoldDB" id="A0A1H8CIZ9"/>
<protein>
    <submittedName>
        <fullName evidence="2">Uncharacterized protein</fullName>
    </submittedName>
</protein>
<evidence type="ECO:0000256" key="1">
    <source>
        <dbReference type="SAM" id="SignalP"/>
    </source>
</evidence>
<gene>
    <name evidence="2" type="ORF">SAMN05421856_109107</name>
</gene>
<proteinExistence type="predicted"/>
<keyword evidence="1" id="KW-0732">Signal</keyword>
<feature type="signal peptide" evidence="1">
    <location>
        <begin position="1"/>
        <end position="21"/>
    </location>
</feature>
<dbReference type="EMBL" id="FOBV01000009">
    <property type="protein sequence ID" value="SEM94956.1"/>
    <property type="molecule type" value="Genomic_DNA"/>
</dbReference>
<reference evidence="3" key="1">
    <citation type="submission" date="2016-10" db="EMBL/GenBank/DDBJ databases">
        <authorList>
            <person name="Varghese N."/>
            <person name="Submissions S."/>
        </authorList>
    </citation>
    <scope>NUCLEOTIDE SEQUENCE [LARGE SCALE GENOMIC DNA]</scope>
    <source>
        <strain evidence="3">DSM 17453</strain>
    </source>
</reference>
<dbReference type="Proteomes" id="UP000199450">
    <property type="component" value="Unassembled WGS sequence"/>
</dbReference>
<name>A0A1H8CIZ9_9FLAO</name>
<evidence type="ECO:0000313" key="3">
    <source>
        <dbReference type="Proteomes" id="UP000199450"/>
    </source>
</evidence>
<dbReference type="RefSeq" id="WP_090001450.1">
    <property type="nucleotide sequence ID" value="NZ_FOBV01000009.1"/>
</dbReference>
<organism evidence="2 3">
    <name type="scientific">Chryseobacterium taichungense</name>
    <dbReference type="NCBI Taxonomy" id="295069"/>
    <lineage>
        <taxon>Bacteria</taxon>
        <taxon>Pseudomonadati</taxon>
        <taxon>Bacteroidota</taxon>
        <taxon>Flavobacteriia</taxon>
        <taxon>Flavobacteriales</taxon>
        <taxon>Weeksellaceae</taxon>
        <taxon>Chryseobacterium group</taxon>
        <taxon>Chryseobacterium</taxon>
    </lineage>
</organism>